<dbReference type="PRINTS" id="PR00502">
    <property type="entry name" value="NUDIXFAMILY"/>
</dbReference>
<keyword evidence="2 3" id="KW-0378">Hydrolase</keyword>
<comment type="caution">
    <text evidence="5">The sequence shown here is derived from an EMBL/GenBank/DDBJ whole genome shotgun (WGS) entry which is preliminary data.</text>
</comment>
<evidence type="ECO:0000256" key="2">
    <source>
        <dbReference type="ARBA" id="ARBA00022801"/>
    </source>
</evidence>
<reference evidence="5 6" key="1">
    <citation type="submission" date="2019-10" db="EMBL/GenBank/DDBJ databases">
        <title>Nocardia macrotermitis sp. nov. and Nocardia aurantia sp. nov., isolated from the gut of fungus growing-termite Macrotermes natalensis.</title>
        <authorList>
            <person name="Benndorf R."/>
            <person name="Schwitalla J."/>
            <person name="Martin K."/>
            <person name="De Beer W."/>
            <person name="Kaster A.-K."/>
            <person name="Vollmers J."/>
            <person name="Poulsen M."/>
            <person name="Beemelmanns C."/>
        </authorList>
    </citation>
    <scope>NUCLEOTIDE SEQUENCE [LARGE SCALE GENOMIC DNA]</scope>
    <source>
        <strain evidence="5 6">RB20</strain>
    </source>
</reference>
<dbReference type="CDD" id="cd07067">
    <property type="entry name" value="HP_PGM_like"/>
    <property type="match status" value="1"/>
</dbReference>
<name>A0A7K0CY54_9NOCA</name>
<dbReference type="InterPro" id="IPR051325">
    <property type="entry name" value="Nudix_hydrolase_domain"/>
</dbReference>
<dbReference type="InterPro" id="IPR015797">
    <property type="entry name" value="NUDIX_hydrolase-like_dom_sf"/>
</dbReference>
<dbReference type="PROSITE" id="PS51462">
    <property type="entry name" value="NUDIX"/>
    <property type="match status" value="1"/>
</dbReference>
<dbReference type="SUPFAM" id="SSF53254">
    <property type="entry name" value="Phosphoglycerate mutase-like"/>
    <property type="match status" value="1"/>
</dbReference>
<evidence type="ECO:0000259" key="4">
    <source>
        <dbReference type="PROSITE" id="PS51462"/>
    </source>
</evidence>
<dbReference type="SUPFAM" id="SSF55811">
    <property type="entry name" value="Nudix"/>
    <property type="match status" value="1"/>
</dbReference>
<dbReference type="Pfam" id="PF00300">
    <property type="entry name" value="His_Phos_1"/>
    <property type="match status" value="1"/>
</dbReference>
<dbReference type="AlphaFoldDB" id="A0A7K0CY54"/>
<dbReference type="PANTHER" id="PTHR21340:SF0">
    <property type="entry name" value="BIS(5'-NUCLEOSYL)-TETRAPHOSPHATASE [ASYMMETRICAL]"/>
    <property type="match status" value="1"/>
</dbReference>
<dbReference type="PANTHER" id="PTHR21340">
    <property type="entry name" value="DIADENOSINE 5,5-P1,P4-TETRAPHOSPHATE PYROPHOSPHOHYDROLASE MUTT"/>
    <property type="match status" value="1"/>
</dbReference>
<organism evidence="5 6">
    <name type="scientific">Nocardia macrotermitis</name>
    <dbReference type="NCBI Taxonomy" id="2585198"/>
    <lineage>
        <taxon>Bacteria</taxon>
        <taxon>Bacillati</taxon>
        <taxon>Actinomycetota</taxon>
        <taxon>Actinomycetes</taxon>
        <taxon>Mycobacteriales</taxon>
        <taxon>Nocardiaceae</taxon>
        <taxon>Nocardia</taxon>
    </lineage>
</organism>
<evidence type="ECO:0000256" key="3">
    <source>
        <dbReference type="RuleBase" id="RU003476"/>
    </source>
</evidence>
<dbReference type="CDD" id="cd03673">
    <property type="entry name" value="NUDIX_Ap6A_hydrolase"/>
    <property type="match status" value="1"/>
</dbReference>
<dbReference type="InterPro" id="IPR020084">
    <property type="entry name" value="NUDIX_hydrolase_CS"/>
</dbReference>
<dbReference type="GO" id="GO:0035539">
    <property type="term" value="F:8-oxo-7,8-dihydrodeoxyguanosine triphosphate pyrophosphatase activity"/>
    <property type="evidence" value="ECO:0007669"/>
    <property type="project" value="UniProtKB-EC"/>
</dbReference>
<dbReference type="EMBL" id="WEGK01000003">
    <property type="protein sequence ID" value="MQY18437.1"/>
    <property type="molecule type" value="Genomic_DNA"/>
</dbReference>
<dbReference type="RefSeq" id="WP_319944591.1">
    <property type="nucleotide sequence ID" value="NZ_WEGK01000003.1"/>
</dbReference>
<dbReference type="PROSITE" id="PS00893">
    <property type="entry name" value="NUDIX_BOX"/>
    <property type="match status" value="1"/>
</dbReference>
<comment type="similarity">
    <text evidence="1 3">Belongs to the Nudix hydrolase family.</text>
</comment>
<feature type="domain" description="Nudix hydrolase" evidence="4">
    <location>
        <begin position="21"/>
        <end position="150"/>
    </location>
</feature>
<gene>
    <name evidence="5" type="primary">mutT1</name>
    <name evidence="5" type="ORF">NRB20_15160</name>
</gene>
<evidence type="ECO:0000313" key="5">
    <source>
        <dbReference type="EMBL" id="MQY18437.1"/>
    </source>
</evidence>
<protein>
    <submittedName>
        <fullName evidence="5">Putative 8-oxo-dGTP diphosphatase 1</fullName>
        <ecNumber evidence="5">3.6.1.55</ecNumber>
    </submittedName>
</protein>
<dbReference type="Gene3D" id="3.90.79.10">
    <property type="entry name" value="Nucleoside Triphosphate Pyrophosphohydrolase"/>
    <property type="match status" value="1"/>
</dbReference>
<dbReference type="GO" id="GO:0004081">
    <property type="term" value="F:bis(5'-nucleosyl)-tetraphosphatase (asymmetrical) activity"/>
    <property type="evidence" value="ECO:0007669"/>
    <property type="project" value="TreeGrafter"/>
</dbReference>
<dbReference type="GO" id="GO:0006754">
    <property type="term" value="P:ATP biosynthetic process"/>
    <property type="evidence" value="ECO:0007669"/>
    <property type="project" value="TreeGrafter"/>
</dbReference>
<proteinExistence type="inferred from homology"/>
<evidence type="ECO:0000256" key="1">
    <source>
        <dbReference type="ARBA" id="ARBA00005582"/>
    </source>
</evidence>
<dbReference type="Gene3D" id="3.40.50.1240">
    <property type="entry name" value="Phosphoglycerate mutase-like"/>
    <property type="match status" value="1"/>
</dbReference>
<accession>A0A7K0CY54</accession>
<dbReference type="GO" id="GO:0006167">
    <property type="term" value="P:AMP biosynthetic process"/>
    <property type="evidence" value="ECO:0007669"/>
    <property type="project" value="TreeGrafter"/>
</dbReference>
<dbReference type="InterPro" id="IPR013078">
    <property type="entry name" value="His_Pase_superF_clade-1"/>
</dbReference>
<dbReference type="EC" id="3.6.1.55" evidence="5"/>
<keyword evidence="6" id="KW-1185">Reference proteome</keyword>
<dbReference type="Pfam" id="PF00293">
    <property type="entry name" value="NUDIX"/>
    <property type="match status" value="1"/>
</dbReference>
<evidence type="ECO:0000313" key="6">
    <source>
        <dbReference type="Proteomes" id="UP000438448"/>
    </source>
</evidence>
<dbReference type="InterPro" id="IPR020476">
    <property type="entry name" value="Nudix_hydrolase"/>
</dbReference>
<dbReference type="SMART" id="SM00855">
    <property type="entry name" value="PGAM"/>
    <property type="match status" value="1"/>
</dbReference>
<sequence length="322" mass="35621">MSRSATQDSGSVRYPDPRVTANILAAGAVVWRRRRDGAIEVAVVHRPKYDDWSLPKGKLDPGETAMLAAVREVAEETGLSTRLGRYLGKVTYPIPGHRKLKRVDYWSARIDEGEFVVNSEVDRLRWLGMDEVMDALSYPMDRTIVRNFLRYPPDTATLLLVRHAKAGHRDRFSGPDSERPLDKHGVAQTRVLTPNLAAFGPAEVYSAPPLRCVQTVEPLARELGVEIGIEPTMSETSYATAPDAALRRIRELVSRDTVRVISSQGKVIPPLLAAWAEIDGVTLPPARNRKGSAWVLSVADGRLVAADHLDKALHTHRGRHPA</sequence>
<dbReference type="InterPro" id="IPR029033">
    <property type="entry name" value="His_PPase_superfam"/>
</dbReference>
<dbReference type="Proteomes" id="UP000438448">
    <property type="component" value="Unassembled WGS sequence"/>
</dbReference>
<dbReference type="InterPro" id="IPR000086">
    <property type="entry name" value="NUDIX_hydrolase_dom"/>
</dbReference>